<protein>
    <recommendedName>
        <fullName evidence="3">DUF2135 domain-containing protein</fullName>
    </recommendedName>
</protein>
<sequence length="140" mass="15672">MPDQNRYEQLRVPQSFTITSLVFRSPEYYDNWLSSGGDSPDKTQLSFHCSACTNPAVKITVSDGHYLDGNTGPVLDKAAAAYGGIEGVNEIKGYHFSGMYAYYLRCNQCQTTHLVVVSYTEHQPSRDVFKLSTIFTIEVN</sequence>
<dbReference type="Proteomes" id="UP001165296">
    <property type="component" value="Unassembled WGS sequence"/>
</dbReference>
<name>A0ABS8AKQ9_9BACT</name>
<dbReference type="EMBL" id="JAJADR010000001">
    <property type="protein sequence ID" value="MCB2406724.1"/>
    <property type="molecule type" value="Genomic_DNA"/>
</dbReference>
<comment type="caution">
    <text evidence="1">The sequence shown here is derived from an EMBL/GenBank/DDBJ whole genome shotgun (WGS) entry which is preliminary data.</text>
</comment>
<evidence type="ECO:0000313" key="2">
    <source>
        <dbReference type="Proteomes" id="UP001165296"/>
    </source>
</evidence>
<keyword evidence="2" id="KW-1185">Reference proteome</keyword>
<dbReference type="RefSeq" id="WP_226171078.1">
    <property type="nucleotide sequence ID" value="NZ_JAJADR010000001.1"/>
</dbReference>
<gene>
    <name evidence="1" type="ORF">LGH74_01925</name>
</gene>
<evidence type="ECO:0008006" key="3">
    <source>
        <dbReference type="Google" id="ProtNLM"/>
    </source>
</evidence>
<accession>A0ABS8AKQ9</accession>
<evidence type="ECO:0000313" key="1">
    <source>
        <dbReference type="EMBL" id="MCB2406724.1"/>
    </source>
</evidence>
<proteinExistence type="predicted"/>
<organism evidence="1 2">
    <name type="scientific">Hymenobacter lucidus</name>
    <dbReference type="NCBI Taxonomy" id="2880930"/>
    <lineage>
        <taxon>Bacteria</taxon>
        <taxon>Pseudomonadati</taxon>
        <taxon>Bacteroidota</taxon>
        <taxon>Cytophagia</taxon>
        <taxon>Cytophagales</taxon>
        <taxon>Hymenobacteraceae</taxon>
        <taxon>Hymenobacter</taxon>
    </lineage>
</organism>
<reference evidence="1" key="1">
    <citation type="submission" date="2021-10" db="EMBL/GenBank/DDBJ databases">
        <authorList>
            <person name="Dean J.D."/>
            <person name="Kim M.K."/>
            <person name="Newey C.N."/>
            <person name="Stoker T.S."/>
            <person name="Thompson D.W."/>
            <person name="Grose J.H."/>
        </authorList>
    </citation>
    <scope>NUCLEOTIDE SEQUENCE</scope>
    <source>
        <strain evidence="1">BT178</strain>
    </source>
</reference>